<name>A0ABQ1KWH8_9SPHI</name>
<dbReference type="Proteomes" id="UP000597338">
    <property type="component" value="Unassembled WGS sequence"/>
</dbReference>
<keyword evidence="3" id="KW-1185">Reference proteome</keyword>
<feature type="domain" description="DUF3823" evidence="1">
    <location>
        <begin position="30"/>
        <end position="116"/>
    </location>
</feature>
<dbReference type="PROSITE" id="PS51257">
    <property type="entry name" value="PROKAR_LIPOPROTEIN"/>
    <property type="match status" value="1"/>
</dbReference>
<accession>A0ABQ1KWH8</accession>
<protein>
    <recommendedName>
        <fullName evidence="1">DUF3823 domain-containing protein</fullName>
    </recommendedName>
</protein>
<proteinExistence type="predicted"/>
<gene>
    <name evidence="2" type="ORF">GCM10011386_01050</name>
</gene>
<dbReference type="Gene3D" id="2.60.40.1120">
    <property type="entry name" value="Carboxypeptidase-like, regulatory domain"/>
    <property type="match status" value="1"/>
</dbReference>
<dbReference type="EMBL" id="BMIK01000001">
    <property type="protein sequence ID" value="GGC13213.1"/>
    <property type="molecule type" value="Genomic_DNA"/>
</dbReference>
<dbReference type="RefSeq" id="WP_188746317.1">
    <property type="nucleotide sequence ID" value="NZ_BMIK01000001.1"/>
</dbReference>
<dbReference type="Gene3D" id="2.60.40.2060">
    <property type="match status" value="1"/>
</dbReference>
<organism evidence="2 3">
    <name type="scientific">Parapedobacter defluvii</name>
    <dbReference type="NCBI Taxonomy" id="2045106"/>
    <lineage>
        <taxon>Bacteria</taxon>
        <taxon>Pseudomonadati</taxon>
        <taxon>Bacteroidota</taxon>
        <taxon>Sphingobacteriia</taxon>
        <taxon>Sphingobacteriales</taxon>
        <taxon>Sphingobacteriaceae</taxon>
        <taxon>Parapedobacter</taxon>
    </lineage>
</organism>
<evidence type="ECO:0000259" key="1">
    <source>
        <dbReference type="Pfam" id="PF12866"/>
    </source>
</evidence>
<dbReference type="InterPro" id="IPR024278">
    <property type="entry name" value="DUF3823_N"/>
</dbReference>
<reference evidence="3" key="1">
    <citation type="journal article" date="2019" name="Int. J. Syst. Evol. Microbiol.">
        <title>The Global Catalogue of Microorganisms (GCM) 10K type strain sequencing project: providing services to taxonomists for standard genome sequencing and annotation.</title>
        <authorList>
            <consortium name="The Broad Institute Genomics Platform"/>
            <consortium name="The Broad Institute Genome Sequencing Center for Infectious Disease"/>
            <person name="Wu L."/>
            <person name="Ma J."/>
        </authorList>
    </citation>
    <scope>NUCLEOTIDE SEQUENCE [LARGE SCALE GENOMIC DNA]</scope>
    <source>
        <strain evidence="3">CGMCC 1.15342</strain>
    </source>
</reference>
<dbReference type="Pfam" id="PF12866">
    <property type="entry name" value="DUF3823"/>
    <property type="match status" value="1"/>
</dbReference>
<evidence type="ECO:0000313" key="3">
    <source>
        <dbReference type="Proteomes" id="UP000597338"/>
    </source>
</evidence>
<sequence length="224" mass="24558">MIVLKKVFFPALLLLSCSKIDNYDAPNGAIYGKLIDNITNGNLQSEQPNGFIVKLFEKGGAMNSPIIFTGKPDGSFENAWIFQNEYRVVPTEGAFFPVDTAVIQVGARTEVNFTVTPFLAVTGTSVETAAGKITATYQIARTIAAEKIVERKTLVSRIPTVNNAIFDFKSETNLSNMPDEEILAASFSDEVAVPAGSYYVRVAVRTDNALRRYNYSEIVQINVP</sequence>
<comment type="caution">
    <text evidence="2">The sequence shown here is derived from an EMBL/GenBank/DDBJ whole genome shotgun (WGS) entry which is preliminary data.</text>
</comment>
<evidence type="ECO:0000313" key="2">
    <source>
        <dbReference type="EMBL" id="GGC13213.1"/>
    </source>
</evidence>